<dbReference type="Gene3D" id="3.90.550.10">
    <property type="entry name" value="Spore Coat Polysaccharide Biosynthesis Protein SpsA, Chain A"/>
    <property type="match status" value="1"/>
</dbReference>
<keyword evidence="2" id="KW-0548">Nucleotidyltransferase</keyword>
<organism evidence="2 3">
    <name type="scientific">Aquisphaera giovannonii</name>
    <dbReference type="NCBI Taxonomy" id="406548"/>
    <lineage>
        <taxon>Bacteria</taxon>
        <taxon>Pseudomonadati</taxon>
        <taxon>Planctomycetota</taxon>
        <taxon>Planctomycetia</taxon>
        <taxon>Isosphaerales</taxon>
        <taxon>Isosphaeraceae</taxon>
        <taxon>Aquisphaera</taxon>
    </lineage>
</organism>
<dbReference type="PANTHER" id="PTHR22572">
    <property type="entry name" value="SUGAR-1-PHOSPHATE GUANYL TRANSFERASE"/>
    <property type="match status" value="1"/>
</dbReference>
<dbReference type="GO" id="GO:0016779">
    <property type="term" value="F:nucleotidyltransferase activity"/>
    <property type="evidence" value="ECO:0007669"/>
    <property type="project" value="UniProtKB-KW"/>
</dbReference>
<keyword evidence="3" id="KW-1185">Reference proteome</keyword>
<feature type="domain" description="Nucleotidyl transferase" evidence="1">
    <location>
        <begin position="4"/>
        <end position="229"/>
    </location>
</feature>
<dbReference type="Proteomes" id="UP000324233">
    <property type="component" value="Chromosome"/>
</dbReference>
<evidence type="ECO:0000259" key="1">
    <source>
        <dbReference type="Pfam" id="PF00483"/>
    </source>
</evidence>
<name>A0A5B9W9Y6_9BACT</name>
<dbReference type="RefSeq" id="WP_148596935.1">
    <property type="nucleotide sequence ID" value="NZ_CP042997.1"/>
</dbReference>
<dbReference type="EMBL" id="CP042997">
    <property type="protein sequence ID" value="QEH37363.1"/>
    <property type="molecule type" value="Genomic_DNA"/>
</dbReference>
<dbReference type="KEGG" id="agv:OJF2_59530"/>
<dbReference type="InterPro" id="IPR005835">
    <property type="entry name" value="NTP_transferase_dom"/>
</dbReference>
<gene>
    <name evidence="2" type="primary">hddC</name>
    <name evidence="2" type="ORF">OJF2_59530</name>
</gene>
<dbReference type="OrthoDB" id="9801899at2"/>
<evidence type="ECO:0000313" key="2">
    <source>
        <dbReference type="EMBL" id="QEH37363.1"/>
    </source>
</evidence>
<accession>A0A5B9W9Y6</accession>
<dbReference type="InterPro" id="IPR029044">
    <property type="entry name" value="Nucleotide-diphossugar_trans"/>
</dbReference>
<keyword evidence="2" id="KW-0808">Transferase</keyword>
<evidence type="ECO:0000313" key="3">
    <source>
        <dbReference type="Proteomes" id="UP000324233"/>
    </source>
</evidence>
<dbReference type="InterPro" id="IPR050486">
    <property type="entry name" value="Mannose-1P_guanyltransferase"/>
</dbReference>
<sequence length="253" mass="28174">MSRKAILLAGGKGTRLRPYTHVLPKPLMPLGEEAPMPIIEVVLRQLARHGFDDVTIITGYLTELIETFCGDGRKFGTRIRYRREVAPLGTAGGLTLIKRPTQPALVINGDILTTLNYGAMYEFHTSRGAAATIASYPREVKIDFGVLEFGDDPHVLTGYREKPEYSFQVSMGVYLLDPIAWDYLTPGEALPMPDLLEAMRGSGHPVHCYKQKCYWLDIGRHDDYATANEIFDARRAAFLGGADRPTLTMGRDQ</sequence>
<dbReference type="EC" id="2.7.7.71" evidence="2"/>
<dbReference type="Pfam" id="PF00483">
    <property type="entry name" value="NTP_transferase"/>
    <property type="match status" value="1"/>
</dbReference>
<reference evidence="2 3" key="1">
    <citation type="submission" date="2019-08" db="EMBL/GenBank/DDBJ databases">
        <title>Deep-cultivation of Planctomycetes and their phenomic and genomic characterization uncovers novel biology.</title>
        <authorList>
            <person name="Wiegand S."/>
            <person name="Jogler M."/>
            <person name="Boedeker C."/>
            <person name="Pinto D."/>
            <person name="Vollmers J."/>
            <person name="Rivas-Marin E."/>
            <person name="Kohn T."/>
            <person name="Peeters S.H."/>
            <person name="Heuer A."/>
            <person name="Rast P."/>
            <person name="Oberbeckmann S."/>
            <person name="Bunk B."/>
            <person name="Jeske O."/>
            <person name="Meyerdierks A."/>
            <person name="Storesund J.E."/>
            <person name="Kallscheuer N."/>
            <person name="Luecker S."/>
            <person name="Lage O.M."/>
            <person name="Pohl T."/>
            <person name="Merkel B.J."/>
            <person name="Hornburger P."/>
            <person name="Mueller R.-W."/>
            <person name="Bruemmer F."/>
            <person name="Labrenz M."/>
            <person name="Spormann A.M."/>
            <person name="Op den Camp H."/>
            <person name="Overmann J."/>
            <person name="Amann R."/>
            <person name="Jetten M.S.M."/>
            <person name="Mascher T."/>
            <person name="Medema M.H."/>
            <person name="Devos D.P."/>
            <person name="Kaster A.-K."/>
            <person name="Ovreas L."/>
            <person name="Rohde M."/>
            <person name="Galperin M.Y."/>
            <person name="Jogler C."/>
        </authorList>
    </citation>
    <scope>NUCLEOTIDE SEQUENCE [LARGE SCALE GENOMIC DNA]</scope>
    <source>
        <strain evidence="2 3">OJF2</strain>
    </source>
</reference>
<protein>
    <submittedName>
        <fullName evidence="2">D-glycero-alpha-D-manno-heptose 1-phosphate guanylyltransferase</fullName>
        <ecNumber evidence="2">2.7.7.71</ecNumber>
    </submittedName>
</protein>
<proteinExistence type="predicted"/>
<dbReference type="SUPFAM" id="SSF53448">
    <property type="entry name" value="Nucleotide-diphospho-sugar transferases"/>
    <property type="match status" value="1"/>
</dbReference>
<dbReference type="AlphaFoldDB" id="A0A5B9W9Y6"/>